<gene>
    <name evidence="2" type="ORF">g.15442</name>
</gene>
<name>A0A1B6DZI5_9HEMI</name>
<dbReference type="GO" id="GO:1990716">
    <property type="term" value="C:axonemal central apparatus"/>
    <property type="evidence" value="ECO:0007669"/>
    <property type="project" value="TreeGrafter"/>
</dbReference>
<accession>A0A1B6DZI5</accession>
<evidence type="ECO:0000313" key="2">
    <source>
        <dbReference type="EMBL" id="JAS31071.1"/>
    </source>
</evidence>
<dbReference type="GO" id="GO:1904158">
    <property type="term" value="P:axonemal central apparatus assembly"/>
    <property type="evidence" value="ECO:0007669"/>
    <property type="project" value="TreeGrafter"/>
</dbReference>
<dbReference type="GO" id="GO:0003351">
    <property type="term" value="P:epithelial cilium movement involved in extracellular fluid movement"/>
    <property type="evidence" value="ECO:0007669"/>
    <property type="project" value="TreeGrafter"/>
</dbReference>
<dbReference type="EMBL" id="GEDC01006227">
    <property type="protein sequence ID" value="JAS31071.1"/>
    <property type="molecule type" value="Transcribed_RNA"/>
</dbReference>
<dbReference type="InterPro" id="IPR026173">
    <property type="entry name" value="SPAG17"/>
</dbReference>
<dbReference type="PANTHER" id="PTHR21963:SF1">
    <property type="entry name" value="SPERM-ASSOCIATED ANTIGEN 17"/>
    <property type="match status" value="1"/>
</dbReference>
<organism evidence="2">
    <name type="scientific">Clastoptera arizonana</name>
    <name type="common">Arizona spittle bug</name>
    <dbReference type="NCBI Taxonomy" id="38151"/>
    <lineage>
        <taxon>Eukaryota</taxon>
        <taxon>Metazoa</taxon>
        <taxon>Ecdysozoa</taxon>
        <taxon>Arthropoda</taxon>
        <taxon>Hexapoda</taxon>
        <taxon>Insecta</taxon>
        <taxon>Pterygota</taxon>
        <taxon>Neoptera</taxon>
        <taxon>Paraneoptera</taxon>
        <taxon>Hemiptera</taxon>
        <taxon>Auchenorrhyncha</taxon>
        <taxon>Cercopoidea</taxon>
        <taxon>Clastopteridae</taxon>
        <taxon>Clastoptera</taxon>
    </lineage>
</organism>
<feature type="compositionally biased region" description="Low complexity" evidence="1">
    <location>
        <begin position="109"/>
        <end position="118"/>
    </location>
</feature>
<feature type="compositionally biased region" description="Low complexity" evidence="1">
    <location>
        <begin position="88"/>
        <end position="98"/>
    </location>
</feature>
<reference evidence="2" key="1">
    <citation type="submission" date="2015-12" db="EMBL/GenBank/DDBJ databases">
        <title>De novo transcriptome assembly of four potential Pierce s Disease insect vectors from Arizona vineyards.</title>
        <authorList>
            <person name="Tassone E.E."/>
        </authorList>
    </citation>
    <scope>NUCLEOTIDE SEQUENCE</scope>
</reference>
<feature type="region of interest" description="Disordered" evidence="1">
    <location>
        <begin position="67"/>
        <end position="127"/>
    </location>
</feature>
<evidence type="ECO:0000256" key="1">
    <source>
        <dbReference type="SAM" id="MobiDB-lite"/>
    </source>
</evidence>
<dbReference type="PANTHER" id="PTHR21963">
    <property type="entry name" value="PF6"/>
    <property type="match status" value="1"/>
</dbReference>
<sequence length="1588" mass="183683">MEVYNQLMGVPHDIITIPYMVHSMLAQVEDIVDNVKPEGVFFGKYGSYGDWDSGIGDSLRSNSKLGSFEKQKSDKLSQNSAPEKNSEKQSVQKSSVSFSRRRSTKNSNRRSSISTNPSKRSKRTEKKEDSLNLVSLVGSFEEVTTPRKSADFPLLIMYRDKLSVMNNNYNEMGEYVKTKSNDILHTCWDCLFERYYEHAETDLCHFFNGKILFTKEKKLVFYYLHLIFLKTLTEKRFAHKSGSFLEGTENFKDIRNEETGVKERSYSGSESYEKKIVSVDSSSLSNSLKRSFENLLSNVKGNIELIQCLSEVIFRKDDIEEEVINWVLEEVWKVIRNKKVYEEIDLKKVDCECRRVSFKCDVEIAEKSTETVNFETGSRGKNKSLNNENGDDYFSLPYHNNTPDNENHVVSGESYPLTGSLSKETYPTKNVQIPVTISDENEKGLENESDFFEEDFYQIGDDNFEDYNNLTGLEKSQKITDFRDMEITTFDGESENVRKNKVSCSQVIHQIVEENKMLIGGHIFPALKQSLNVETFKHFMDTYISYEGEVTNENNSTFISENTLQELNKTPIPDEQFLEEGKPSKENNIRVDSLLNTNKLGNFCDENVQFYEKKESDTISEFIIDSVLKKVYNTNNFGEYKSENMNSNGIDSNSSDWMKFKSFDETCDLSSNGTLWKSQKVTDFRRYLDKSMETVFEESVEKIGEKLINEEIIKKYIPDDYNYVEDYSKDVMPQVLQDAVFHFNSKEIRVCPVTNQLILFFYNDIDKPVFKECWMSTVRTKIGLRDFTRYTMKEESDWLNAKRKSVASKRSTLDPDLGLDDVENKEMDLLLFHCTDVHFISHRSIKYGKLESEALKLDEKESMVKTNKKTKLDKQINKDAKGSIEKMPQKIDKDEIKEKETKDNAGSLLSRKMTFRGYDLDFTSRFQFTGINKEIIFENDSKISYNLVKRLYGQVVSTVVVESSGHSVFYHESSDIELKSFHCLHSSGIILFFTNANLLKQFQISNEKLNFQSFSNNSDELNTQTEQLCVDFTPSFEFGMKLSLPSGLWLEKKCARNTMYIKQKYFDQSYKKTGEKYRCVLQNGAVIKFMESMSEILHPNSTRHVLLGTGDDEILDYDVILPNGKQLNYRNGIFEEETKFKTFSTTDIFNNSSRLKRADDSRVTHLSDGSIVADHHDGTRITTIVGIDDDELFCEWDADEYTKWFEPPRGQSGNDVSSYESRDSSSSMSNKLVFDITDEGYLVINLSYKIEHPDYVTVCYDRQNKISFNLPHGVDIELSNAGFTMKLDAKNKLNIYDERIVFEKINERVTEINLITNTHLCTSTDTFENKTTVDRDGRVNTTSGMEKPQLDFRCFVVNKDLSGFEFLNSQSVHQHLKKVNKKDGIVENFDAKNVQCILSGTHLENAADMWKMHLEEPVDTKIYNSISTYGDDWFYPFRKAVVKTKPNYSPKVVLVRSIDKLTCDNEIIRALLLYLLRHQQQGEHEVDINTDELETVRLTLDKHFISEIYAKYDLKYDSENDNDLNDVKLSIINRLLRRVAFTARKIKREKICENNKHHLRNAIMTPYFDSPAGQMFCVLSDVINNIAV</sequence>
<feature type="compositionally biased region" description="Basic residues" evidence="1">
    <location>
        <begin position="99"/>
        <end position="108"/>
    </location>
</feature>
<protein>
    <submittedName>
        <fullName evidence="2">Uncharacterized protein</fullName>
    </submittedName>
</protein>
<dbReference type="GO" id="GO:0005576">
    <property type="term" value="C:extracellular region"/>
    <property type="evidence" value="ECO:0007669"/>
    <property type="project" value="GOC"/>
</dbReference>
<proteinExistence type="predicted"/>
<feature type="region of interest" description="Disordered" evidence="1">
    <location>
        <begin position="1205"/>
        <end position="1226"/>
    </location>
</feature>